<gene>
    <name evidence="2" type="ORF">UAU_04767</name>
</gene>
<reference evidence="2 3" key="1">
    <citation type="submission" date="2013-02" db="EMBL/GenBank/DDBJ databases">
        <title>The Genome Sequence of Enterococcus pallens BAA-351.</title>
        <authorList>
            <consortium name="The Broad Institute Genome Sequencing Platform"/>
            <consortium name="The Broad Institute Genome Sequencing Center for Infectious Disease"/>
            <person name="Earl A.M."/>
            <person name="Gilmore M.S."/>
            <person name="Lebreton F."/>
            <person name="Walker B."/>
            <person name="Young S.K."/>
            <person name="Zeng Q."/>
            <person name="Gargeya S."/>
            <person name="Fitzgerald M."/>
            <person name="Haas B."/>
            <person name="Abouelleil A."/>
            <person name="Alvarado L."/>
            <person name="Arachchi H.M."/>
            <person name="Berlin A.M."/>
            <person name="Chapman S.B."/>
            <person name="Dewar J."/>
            <person name="Goldberg J."/>
            <person name="Griggs A."/>
            <person name="Gujja S."/>
            <person name="Hansen M."/>
            <person name="Howarth C."/>
            <person name="Imamovic A."/>
            <person name="Larimer J."/>
            <person name="McCowan C."/>
            <person name="Murphy C."/>
            <person name="Neiman D."/>
            <person name="Pearson M."/>
            <person name="Priest M."/>
            <person name="Roberts A."/>
            <person name="Saif S."/>
            <person name="Shea T."/>
            <person name="Sisk P."/>
            <person name="Sykes S."/>
            <person name="Wortman J."/>
            <person name="Nusbaum C."/>
            <person name="Birren B."/>
        </authorList>
    </citation>
    <scope>NUCLEOTIDE SEQUENCE [LARGE SCALE GENOMIC DNA]</scope>
    <source>
        <strain evidence="2 3">ATCC BAA-351</strain>
    </source>
</reference>
<name>R2PTK8_9ENTE</name>
<dbReference type="NCBIfam" id="NF041013">
    <property type="entry name" value="T4P_ComGE"/>
    <property type="match status" value="1"/>
</dbReference>
<accession>R2PTK8</accession>
<organism evidence="2 3">
    <name type="scientific">Enterococcus pallens ATCC BAA-351</name>
    <dbReference type="NCBI Taxonomy" id="1158607"/>
    <lineage>
        <taxon>Bacteria</taxon>
        <taxon>Bacillati</taxon>
        <taxon>Bacillota</taxon>
        <taxon>Bacilli</taxon>
        <taxon>Lactobacillales</taxon>
        <taxon>Enterococcaceae</taxon>
        <taxon>Enterococcus</taxon>
    </lineage>
</organism>
<dbReference type="PATRIC" id="fig|1158607.3.peg.4752"/>
<protein>
    <submittedName>
        <fullName evidence="2">Uncharacterized protein</fullName>
    </submittedName>
</protein>
<evidence type="ECO:0000313" key="2">
    <source>
        <dbReference type="EMBL" id="EOH87912.1"/>
    </source>
</evidence>
<dbReference type="eggNOG" id="ENOG50306GE">
    <property type="taxonomic scope" value="Bacteria"/>
</dbReference>
<keyword evidence="3" id="KW-1185">Reference proteome</keyword>
<keyword evidence="1" id="KW-1133">Transmembrane helix</keyword>
<dbReference type="STRING" id="160454.RV10_GL000074"/>
<evidence type="ECO:0000313" key="3">
    <source>
        <dbReference type="Proteomes" id="UP000013782"/>
    </source>
</evidence>
<evidence type="ECO:0000256" key="1">
    <source>
        <dbReference type="SAM" id="Phobius"/>
    </source>
</evidence>
<comment type="caution">
    <text evidence="2">The sequence shown here is derived from an EMBL/GenBank/DDBJ whole genome shotgun (WGS) entry which is preliminary data.</text>
</comment>
<proteinExistence type="predicted"/>
<dbReference type="RefSeq" id="WP_010759702.1">
    <property type="nucleotide sequence ID" value="NZ_ASWD01000003.1"/>
</dbReference>
<dbReference type="EMBL" id="AJAQ01000046">
    <property type="protein sequence ID" value="EOH87912.1"/>
    <property type="molecule type" value="Genomic_DNA"/>
</dbReference>
<keyword evidence="1" id="KW-0812">Transmembrane</keyword>
<dbReference type="InterPro" id="IPR053468">
    <property type="entry name" value="ComGE-like"/>
</dbReference>
<sequence length="61" mass="7354">MKKNKGYILLESLVSLSLMMGMTYGYLSITIQLQKQTQQQLEKVEQYRNLYIELRHKRLYP</sequence>
<dbReference type="Proteomes" id="UP000013782">
    <property type="component" value="Unassembled WGS sequence"/>
</dbReference>
<dbReference type="HOGENOM" id="CLU_2915374_0_0_9"/>
<keyword evidence="1" id="KW-0472">Membrane</keyword>
<feature type="transmembrane region" description="Helical" evidence="1">
    <location>
        <begin position="7"/>
        <end position="27"/>
    </location>
</feature>
<dbReference type="AlphaFoldDB" id="R2PTK8"/>